<reference evidence="10" key="2">
    <citation type="submission" date="2015-01" db="EMBL/GenBank/DDBJ databases">
        <title>Evolutionary Origins and Diversification of the Mycorrhizal Mutualists.</title>
        <authorList>
            <consortium name="DOE Joint Genome Institute"/>
            <consortium name="Mycorrhizal Genomics Consortium"/>
            <person name="Kohler A."/>
            <person name="Kuo A."/>
            <person name="Nagy L.G."/>
            <person name="Floudas D."/>
            <person name="Copeland A."/>
            <person name="Barry K.W."/>
            <person name="Cichocki N."/>
            <person name="Veneault-Fourrey C."/>
            <person name="LaButti K."/>
            <person name="Lindquist E.A."/>
            <person name="Lipzen A."/>
            <person name="Lundell T."/>
            <person name="Morin E."/>
            <person name="Murat C."/>
            <person name="Riley R."/>
            <person name="Ohm R."/>
            <person name="Sun H."/>
            <person name="Tunlid A."/>
            <person name="Henrissat B."/>
            <person name="Grigoriev I.V."/>
            <person name="Hibbett D.S."/>
            <person name="Martin F."/>
        </authorList>
    </citation>
    <scope>NUCLEOTIDE SEQUENCE [LARGE SCALE GENOMIC DNA]</scope>
    <source>
        <strain evidence="10">MUT 4182</strain>
    </source>
</reference>
<dbReference type="InterPro" id="IPR010492">
    <property type="entry name" value="GINS_Psf3"/>
</dbReference>
<dbReference type="Gene3D" id="1.20.58.2050">
    <property type="match status" value="1"/>
</dbReference>
<gene>
    <name evidence="9" type="ORF">M407DRAFT_96542</name>
</gene>
<dbReference type="PANTHER" id="PTHR22768:SF0">
    <property type="entry name" value="DNA REPLICATION COMPLEX GINS PROTEIN PSF3"/>
    <property type="match status" value="1"/>
</dbReference>
<evidence type="ECO:0000256" key="2">
    <source>
        <dbReference type="ARBA" id="ARBA00006343"/>
    </source>
</evidence>
<dbReference type="HOGENOM" id="CLU_081646_3_0_1"/>
<dbReference type="EMBL" id="KN822952">
    <property type="protein sequence ID" value="KIO32874.1"/>
    <property type="molecule type" value="Genomic_DNA"/>
</dbReference>
<accession>A0A0C3QVW0</accession>
<evidence type="ECO:0000256" key="6">
    <source>
        <dbReference type="RuleBase" id="RU367161"/>
    </source>
</evidence>
<keyword evidence="5 6" id="KW-0539">Nucleus</keyword>
<dbReference type="CDD" id="cd21693">
    <property type="entry name" value="GINS_B_Psf3"/>
    <property type="match status" value="1"/>
</dbReference>
<dbReference type="STRING" id="1051891.A0A0C3QVW0"/>
<reference evidence="9 10" key="1">
    <citation type="submission" date="2014-04" db="EMBL/GenBank/DDBJ databases">
        <authorList>
            <consortium name="DOE Joint Genome Institute"/>
            <person name="Kuo A."/>
            <person name="Girlanda M."/>
            <person name="Perotto S."/>
            <person name="Kohler A."/>
            <person name="Nagy L.G."/>
            <person name="Floudas D."/>
            <person name="Copeland A."/>
            <person name="Barry K.W."/>
            <person name="Cichocki N."/>
            <person name="Veneault-Fourrey C."/>
            <person name="LaButti K."/>
            <person name="Lindquist E.A."/>
            <person name="Lipzen A."/>
            <person name="Lundell T."/>
            <person name="Morin E."/>
            <person name="Murat C."/>
            <person name="Sun H."/>
            <person name="Tunlid A."/>
            <person name="Henrissat B."/>
            <person name="Grigoriev I.V."/>
            <person name="Hibbett D.S."/>
            <person name="Martin F."/>
            <person name="Nordberg H.P."/>
            <person name="Cantor M.N."/>
            <person name="Hua S.X."/>
        </authorList>
    </citation>
    <scope>NUCLEOTIDE SEQUENCE [LARGE SCALE GENOMIC DNA]</scope>
    <source>
        <strain evidence="9 10">MUT 4182</strain>
    </source>
</reference>
<evidence type="ECO:0000259" key="8">
    <source>
        <dbReference type="Pfam" id="PF22466"/>
    </source>
</evidence>
<dbReference type="SUPFAM" id="SSF160059">
    <property type="entry name" value="PriA/YqbF domain"/>
    <property type="match status" value="1"/>
</dbReference>
<evidence type="ECO:0000256" key="4">
    <source>
        <dbReference type="ARBA" id="ARBA00022705"/>
    </source>
</evidence>
<comment type="subunit">
    <text evidence="6">Component of the GINS complex.</text>
</comment>
<name>A0A0C3QVW0_9AGAM</name>
<proteinExistence type="inferred from homology"/>
<dbReference type="Pfam" id="PF05916">
    <property type="entry name" value="Sld5"/>
    <property type="match status" value="1"/>
</dbReference>
<dbReference type="Proteomes" id="UP000054248">
    <property type="component" value="Unassembled WGS sequence"/>
</dbReference>
<evidence type="ECO:0000313" key="9">
    <source>
        <dbReference type="EMBL" id="KIO32874.1"/>
    </source>
</evidence>
<dbReference type="AlphaFoldDB" id="A0A0C3QVW0"/>
<dbReference type="PANTHER" id="PTHR22768">
    <property type="entry name" value="DNA REPLICATION COMPLEX GINS PROTEIN PSF3"/>
    <property type="match status" value="1"/>
</dbReference>
<evidence type="ECO:0000256" key="3">
    <source>
        <dbReference type="ARBA" id="ARBA00015140"/>
    </source>
</evidence>
<dbReference type="GO" id="GO:1902975">
    <property type="term" value="P:mitotic DNA replication initiation"/>
    <property type="evidence" value="ECO:0007669"/>
    <property type="project" value="TreeGrafter"/>
</dbReference>
<comment type="similarity">
    <text evidence="2 6">Belongs to the GINS3/PSF3 family.</text>
</comment>
<dbReference type="InterPro" id="IPR036224">
    <property type="entry name" value="GINS_bundle-like_dom_sf"/>
</dbReference>
<feature type="domain" description="DNA replication complex GINS protein PSF3 N-terminal" evidence="8">
    <location>
        <begin position="6"/>
        <end position="57"/>
    </location>
</feature>
<dbReference type="CDD" id="cd11713">
    <property type="entry name" value="GINS_A_psf3"/>
    <property type="match status" value="1"/>
</dbReference>
<dbReference type="OrthoDB" id="10251744at2759"/>
<keyword evidence="4 6" id="KW-0235">DNA replication</keyword>
<comment type="function">
    <text evidence="6">The GINS complex plays an essential role in the initiation of DNA replication.</text>
</comment>
<comment type="subcellular location">
    <subcellularLocation>
        <location evidence="1 6">Nucleus</location>
    </subcellularLocation>
</comment>
<dbReference type="GO" id="GO:0000811">
    <property type="term" value="C:GINS complex"/>
    <property type="evidence" value="ECO:0007669"/>
    <property type="project" value="UniProtKB-UniRule"/>
</dbReference>
<dbReference type="Pfam" id="PF22466">
    <property type="entry name" value="PSF3_N"/>
    <property type="match status" value="1"/>
</dbReference>
<organism evidence="9 10">
    <name type="scientific">Tulasnella calospora MUT 4182</name>
    <dbReference type="NCBI Taxonomy" id="1051891"/>
    <lineage>
        <taxon>Eukaryota</taxon>
        <taxon>Fungi</taxon>
        <taxon>Dikarya</taxon>
        <taxon>Basidiomycota</taxon>
        <taxon>Agaricomycotina</taxon>
        <taxon>Agaricomycetes</taxon>
        <taxon>Cantharellales</taxon>
        <taxon>Tulasnellaceae</taxon>
        <taxon>Tulasnella</taxon>
    </lineage>
</organism>
<evidence type="ECO:0000313" key="10">
    <source>
        <dbReference type="Proteomes" id="UP000054248"/>
    </source>
</evidence>
<evidence type="ECO:0000256" key="5">
    <source>
        <dbReference type="ARBA" id="ARBA00023242"/>
    </source>
</evidence>
<evidence type="ECO:0000256" key="1">
    <source>
        <dbReference type="ARBA" id="ARBA00004123"/>
    </source>
</evidence>
<dbReference type="SUPFAM" id="SSF158573">
    <property type="entry name" value="GINS helical bundle-like"/>
    <property type="match status" value="1"/>
</dbReference>
<protein>
    <recommendedName>
        <fullName evidence="3 6">DNA replication complex GINS protein PSF3</fullName>
    </recommendedName>
</protein>
<dbReference type="InterPro" id="IPR038437">
    <property type="entry name" value="GINS_Psf3_sf"/>
</dbReference>
<sequence>MDTDYYSIDSILAENHKIPCKFEIDVQGLGYIDGGNEKDIKAGTKMLLPYWLAPTLSLQDWVDVEIPQPFSAKVRRALAADARSVKLSNLVGGTGTWYGFGKMMADLLREPQSSEISTTLINAFKLRLIDLMDQASHFGGAASSIGSSGETGEGGGEFREGLDATERELFTLAQGSVQRTKEWYETSSKLRSV</sequence>
<dbReference type="InterPro" id="IPR021151">
    <property type="entry name" value="GINS_A"/>
</dbReference>
<evidence type="ECO:0000259" key="7">
    <source>
        <dbReference type="Pfam" id="PF05916"/>
    </source>
</evidence>
<keyword evidence="10" id="KW-1185">Reference proteome</keyword>
<dbReference type="InterPro" id="IPR055221">
    <property type="entry name" value="PSF3_N"/>
</dbReference>
<feature type="domain" description="GINS subunit" evidence="7">
    <location>
        <begin position="70"/>
        <end position="184"/>
    </location>
</feature>